<dbReference type="PANTHER" id="PTHR30462">
    <property type="entry name" value="INTERMEMBRANE TRANSPORT PROTEIN PQIB-RELATED"/>
    <property type="match status" value="1"/>
</dbReference>
<evidence type="ECO:0000256" key="7">
    <source>
        <dbReference type="ARBA" id="ARBA00023136"/>
    </source>
</evidence>
<name>A0A9X0W8H3_9GAMM</name>
<keyword evidence="3" id="KW-1003">Cell membrane</keyword>
<accession>A0A9X0W8H3</accession>
<comment type="caution">
    <text evidence="10">The sequence shown here is derived from an EMBL/GenBank/DDBJ whole genome shotgun (WGS) entry which is preliminary data.</text>
</comment>
<organism evidence="10 11">
    <name type="scientific">Lamprobacter modestohalophilus</name>
    <dbReference type="NCBI Taxonomy" id="1064514"/>
    <lineage>
        <taxon>Bacteria</taxon>
        <taxon>Pseudomonadati</taxon>
        <taxon>Pseudomonadota</taxon>
        <taxon>Gammaproteobacteria</taxon>
        <taxon>Chromatiales</taxon>
        <taxon>Chromatiaceae</taxon>
        <taxon>Lamprobacter</taxon>
    </lineage>
</organism>
<evidence type="ECO:0000256" key="6">
    <source>
        <dbReference type="ARBA" id="ARBA00022989"/>
    </source>
</evidence>
<dbReference type="Pfam" id="PF04403">
    <property type="entry name" value="PqiA"/>
    <property type="match status" value="2"/>
</dbReference>
<dbReference type="AlphaFoldDB" id="A0A9X0W8H3"/>
<evidence type="ECO:0000313" key="10">
    <source>
        <dbReference type="EMBL" id="MBK1618772.1"/>
    </source>
</evidence>
<feature type="region of interest" description="Disordered" evidence="8">
    <location>
        <begin position="425"/>
        <end position="451"/>
    </location>
</feature>
<feature type="transmembrane region" description="Helical" evidence="9">
    <location>
        <begin position="95"/>
        <end position="121"/>
    </location>
</feature>
<evidence type="ECO:0000256" key="9">
    <source>
        <dbReference type="SAM" id="Phobius"/>
    </source>
</evidence>
<dbReference type="InterPro" id="IPR005219">
    <property type="entry name" value="PqiA-like_proteobact"/>
</dbReference>
<dbReference type="Proteomes" id="UP001138768">
    <property type="component" value="Unassembled WGS sequence"/>
</dbReference>
<protein>
    <recommendedName>
        <fullName evidence="12">Paraquat-inducible protein A</fullName>
    </recommendedName>
</protein>
<proteinExistence type="inferred from homology"/>
<feature type="transmembrane region" description="Helical" evidence="9">
    <location>
        <begin position="360"/>
        <end position="380"/>
    </location>
</feature>
<comment type="similarity">
    <text evidence="2">Belongs to the PqiA family.</text>
</comment>
<dbReference type="InterPro" id="IPR007498">
    <property type="entry name" value="PqiA-like"/>
</dbReference>
<evidence type="ECO:0000256" key="4">
    <source>
        <dbReference type="ARBA" id="ARBA00022519"/>
    </source>
</evidence>
<keyword evidence="11" id="KW-1185">Reference proteome</keyword>
<keyword evidence="6 9" id="KW-1133">Transmembrane helix</keyword>
<dbReference type="PANTHER" id="PTHR30462:SF3">
    <property type="entry name" value="INTERMEMBRANE TRANSPORT PROTEIN PQIA"/>
    <property type="match status" value="1"/>
</dbReference>
<feature type="compositionally biased region" description="Polar residues" evidence="8">
    <location>
        <begin position="430"/>
        <end position="439"/>
    </location>
</feature>
<reference evidence="10 11" key="1">
    <citation type="journal article" date="2020" name="Microorganisms">
        <title>Osmotic Adaptation and Compatible Solute Biosynthesis of Phototrophic Bacteria as Revealed from Genome Analyses.</title>
        <authorList>
            <person name="Imhoff J.F."/>
            <person name="Rahn T."/>
            <person name="Kunzel S."/>
            <person name="Keller A."/>
            <person name="Neulinger S.C."/>
        </authorList>
    </citation>
    <scope>NUCLEOTIDE SEQUENCE [LARGE SCALE GENOMIC DNA]</scope>
    <source>
        <strain evidence="10 11">DSM 25653</strain>
    </source>
</reference>
<gene>
    <name evidence="10" type="ORF">CKO42_10065</name>
</gene>
<feature type="transmembrane region" description="Helical" evidence="9">
    <location>
        <begin position="167"/>
        <end position="186"/>
    </location>
</feature>
<dbReference type="RefSeq" id="WP_200243082.1">
    <property type="nucleotide sequence ID" value="NZ_NRRY01000013.1"/>
</dbReference>
<feature type="transmembrane region" description="Helical" evidence="9">
    <location>
        <begin position="392"/>
        <end position="409"/>
    </location>
</feature>
<dbReference type="NCBIfam" id="TIGR00155">
    <property type="entry name" value="pqiA_fam"/>
    <property type="match status" value="1"/>
</dbReference>
<evidence type="ECO:0000256" key="8">
    <source>
        <dbReference type="SAM" id="MobiDB-lite"/>
    </source>
</evidence>
<evidence type="ECO:0000256" key="3">
    <source>
        <dbReference type="ARBA" id="ARBA00022475"/>
    </source>
</evidence>
<evidence type="ECO:0000313" key="11">
    <source>
        <dbReference type="Proteomes" id="UP001138768"/>
    </source>
</evidence>
<feature type="transmembrane region" description="Helical" evidence="9">
    <location>
        <begin position="142"/>
        <end position="161"/>
    </location>
</feature>
<sequence length="467" mass="51464">MCDTHLSLCEECDLLQRSPPLPPRGSSRCVRCGHQLHRHRPASLDRTLAFALTGLILFIVANSFPFLSFEMQGQRTETTLFSGVADLTEQGKGEVAAVVFFTAILAPGLQLLLLLMVLAPLKLGRGLPPGYPTLFRWFKTMVPWGMMDVFLIGILVSVVKLADMATIVPGTSLFAFVILIFVLAAAQASLDPDIVWERVPLPERVRRPPRAGEPVLGCDVCELVVPEQEALRDDRISSTFGVQFLRCPRCRDILHHRKPMSLQRTWALVLAALAFYIPANVYPVMTVTSLGQTQSDTILSGVVFLLDHGMLPLAAILFIASIFVPLLKLLILIFLLLSVQFGSRWRPRDRTRLYRITEAIGRWSMVDVYVVTILVALVHLGNLASIQAEAGAVFFCAVVILTMFAAMAFDPRLIWDAAGQNAEGPGELSTRIQAQQTGGSRDETPDGARREQARAWHSIGKALSDAN</sequence>
<evidence type="ECO:0000256" key="2">
    <source>
        <dbReference type="ARBA" id="ARBA00007555"/>
    </source>
</evidence>
<dbReference type="GO" id="GO:0005886">
    <property type="term" value="C:plasma membrane"/>
    <property type="evidence" value="ECO:0007669"/>
    <property type="project" value="UniProtKB-SubCell"/>
</dbReference>
<feature type="compositionally biased region" description="Basic and acidic residues" evidence="8">
    <location>
        <begin position="440"/>
        <end position="451"/>
    </location>
</feature>
<feature type="transmembrane region" description="Helical" evidence="9">
    <location>
        <begin position="266"/>
        <end position="285"/>
    </location>
</feature>
<feature type="transmembrane region" description="Helical" evidence="9">
    <location>
        <begin position="313"/>
        <end position="339"/>
    </location>
</feature>
<evidence type="ECO:0000256" key="5">
    <source>
        <dbReference type="ARBA" id="ARBA00022692"/>
    </source>
</evidence>
<evidence type="ECO:0008006" key="12">
    <source>
        <dbReference type="Google" id="ProtNLM"/>
    </source>
</evidence>
<comment type="subcellular location">
    <subcellularLocation>
        <location evidence="1">Cell inner membrane</location>
        <topology evidence="1">Multi-pass membrane protein</topology>
    </subcellularLocation>
</comment>
<dbReference type="InterPro" id="IPR051800">
    <property type="entry name" value="PqiA-PqiB_transport"/>
</dbReference>
<evidence type="ECO:0000256" key="1">
    <source>
        <dbReference type="ARBA" id="ARBA00004429"/>
    </source>
</evidence>
<keyword evidence="7 9" id="KW-0472">Membrane</keyword>
<feature type="transmembrane region" description="Helical" evidence="9">
    <location>
        <begin position="48"/>
        <end position="67"/>
    </location>
</feature>
<dbReference type="EMBL" id="NRRY01000013">
    <property type="protein sequence ID" value="MBK1618772.1"/>
    <property type="molecule type" value="Genomic_DNA"/>
</dbReference>
<keyword evidence="4" id="KW-0997">Cell inner membrane</keyword>
<keyword evidence="5 9" id="KW-0812">Transmembrane</keyword>